<dbReference type="Gene3D" id="3.40.50.300">
    <property type="entry name" value="P-loop containing nucleotide triphosphate hydrolases"/>
    <property type="match status" value="1"/>
</dbReference>
<dbReference type="GO" id="GO:0005886">
    <property type="term" value="C:plasma membrane"/>
    <property type="evidence" value="ECO:0007669"/>
    <property type="project" value="UniProtKB-SubCell"/>
</dbReference>
<dbReference type="Proteomes" id="UP000179145">
    <property type="component" value="Chromosome"/>
</dbReference>
<dbReference type="InterPro" id="IPR050445">
    <property type="entry name" value="Bact_polysacc_biosynth/exp"/>
</dbReference>
<proteinExistence type="predicted"/>
<keyword evidence="7 9" id="KW-0472">Membrane</keyword>
<feature type="transmembrane region" description="Helical" evidence="9">
    <location>
        <begin position="24"/>
        <end position="44"/>
    </location>
</feature>
<evidence type="ECO:0000256" key="7">
    <source>
        <dbReference type="ARBA" id="ARBA00023136"/>
    </source>
</evidence>
<evidence type="ECO:0000313" key="11">
    <source>
        <dbReference type="EMBL" id="AOX16565.1"/>
    </source>
</evidence>
<dbReference type="AlphaFoldDB" id="A0A1D8USD1"/>
<evidence type="ECO:0000256" key="5">
    <source>
        <dbReference type="ARBA" id="ARBA00022840"/>
    </source>
</evidence>
<dbReference type="PANTHER" id="PTHR32309">
    <property type="entry name" value="TYROSINE-PROTEIN KINASE"/>
    <property type="match status" value="1"/>
</dbReference>
<sequence length="710" mass="76499">MTSVPNAEYVPPARIFSTFKRHKLLIAGVTLVITTVSAAAISQLKPYYDATTTISVGTKQASFHDLQATLGTQDVDAVAINTQVGVLTSPAIALNVTRNLHLDERPEFRSILDKEPLPHRLKRVLHLATASAPLSAHDRVLATSLLLMGHVKIINDGRSAIINVTARTPDASLSASIANAYAQAYFEFQRQNKIAAIRHASALLDEQLAPLRNRLFSAEQAVEQYQEQHGMIALQASSAGQGDEAQNNAATTVAGARLEQMNRELVAAQSDLMAKQSQYEQTLSAMHTGRLDSSPGSVASPLIQSLRSQQVQLNGRIASLNSTALDNNPELIAARAESARISAHIASETGKIAESSKHELDAARARVDQITQEMDTLQSRVTTENQADVKLRQLQSEATAARMVYRDYLGRLTQTSSEAALQEPEADLISAAQIPLGASGPPKARLGALVFILALGAGLGAALIKEKTRSNMRTLSEMEGTEIFGLGMLPLFSGTIREQFKARNSLYLSMSDAIRGMVSFRQSAVNEKVIVITSAEPAEGKTTFAVTLAASIGRRRQRALIIDCDARRPSLSNVIGLRDTSSGLHHDVMPGVDVFILHPDPSDPLLLNIEEVESTVAKMRPIYDTIILDAPPVLVSPDAGLLAASGSPVIMVTKWHHTPTSAVKEALRVLRAYHARILGGVFSQVRLSELSPSEGGRLNSYSGYYSLSNS</sequence>
<dbReference type="EMBL" id="CP014674">
    <property type="protein sequence ID" value="AOX16565.1"/>
    <property type="molecule type" value="Genomic_DNA"/>
</dbReference>
<dbReference type="SUPFAM" id="SSF52540">
    <property type="entry name" value="P-loop containing nucleoside triphosphate hydrolases"/>
    <property type="match status" value="1"/>
</dbReference>
<keyword evidence="5" id="KW-0067">ATP-binding</keyword>
<evidence type="ECO:0000256" key="3">
    <source>
        <dbReference type="ARBA" id="ARBA00022692"/>
    </source>
</evidence>
<dbReference type="STRING" id="153496.A0U89_04840"/>
<dbReference type="InterPro" id="IPR003856">
    <property type="entry name" value="LPS_length_determ_N"/>
</dbReference>
<comment type="subcellular location">
    <subcellularLocation>
        <location evidence="1">Cell membrane</location>
        <topology evidence="1">Multi-pass membrane protein</topology>
    </subcellularLocation>
</comment>
<keyword evidence="12" id="KW-1185">Reference proteome</keyword>
<evidence type="ECO:0000256" key="1">
    <source>
        <dbReference type="ARBA" id="ARBA00004651"/>
    </source>
</evidence>
<keyword evidence="4" id="KW-0547">Nucleotide-binding</keyword>
<feature type="transmembrane region" description="Helical" evidence="9">
    <location>
        <begin position="446"/>
        <end position="464"/>
    </location>
</feature>
<dbReference type="GO" id="GO:0004713">
    <property type="term" value="F:protein tyrosine kinase activity"/>
    <property type="evidence" value="ECO:0007669"/>
    <property type="project" value="TreeGrafter"/>
</dbReference>
<reference evidence="11 12" key="1">
    <citation type="journal article" date="2016" name="Microb. Cell Fact.">
        <title>Dissection of exopolysaccharide biosynthesis in Kozakia baliensis.</title>
        <authorList>
            <person name="Brandt J.U."/>
            <person name="Jakob F."/>
            <person name="Behr J."/>
            <person name="Geissler A.J."/>
            <person name="Vogel R.F."/>
        </authorList>
    </citation>
    <scope>NUCLEOTIDE SEQUENCE [LARGE SCALE GENOMIC DNA]</scope>
    <source>
        <strain evidence="11 12">DSM 14400</strain>
    </source>
</reference>
<protein>
    <recommendedName>
        <fullName evidence="10">Polysaccharide chain length determinant N-terminal domain-containing protein</fullName>
    </recommendedName>
</protein>
<evidence type="ECO:0000256" key="2">
    <source>
        <dbReference type="ARBA" id="ARBA00022475"/>
    </source>
</evidence>
<organism evidence="11 12">
    <name type="scientific">Kozakia baliensis</name>
    <dbReference type="NCBI Taxonomy" id="153496"/>
    <lineage>
        <taxon>Bacteria</taxon>
        <taxon>Pseudomonadati</taxon>
        <taxon>Pseudomonadota</taxon>
        <taxon>Alphaproteobacteria</taxon>
        <taxon>Acetobacterales</taxon>
        <taxon>Acetobacteraceae</taxon>
        <taxon>Kozakia</taxon>
    </lineage>
</organism>
<evidence type="ECO:0000256" key="4">
    <source>
        <dbReference type="ARBA" id="ARBA00022741"/>
    </source>
</evidence>
<keyword evidence="8" id="KW-0175">Coiled coil</keyword>
<dbReference type="InterPro" id="IPR027417">
    <property type="entry name" value="P-loop_NTPase"/>
</dbReference>
<accession>A0A1D8USD1</accession>
<dbReference type="CDD" id="cd05387">
    <property type="entry name" value="BY-kinase"/>
    <property type="match status" value="1"/>
</dbReference>
<evidence type="ECO:0000313" key="12">
    <source>
        <dbReference type="Proteomes" id="UP000179145"/>
    </source>
</evidence>
<name>A0A1D8USD1_9PROT</name>
<keyword evidence="3 9" id="KW-0812">Transmembrane</keyword>
<dbReference type="eggNOG" id="COG0489">
    <property type="taxonomic scope" value="Bacteria"/>
</dbReference>
<gene>
    <name evidence="11" type="ORF">A0U89_04840</name>
</gene>
<dbReference type="eggNOG" id="COG3206">
    <property type="taxonomic scope" value="Bacteria"/>
</dbReference>
<evidence type="ECO:0000256" key="9">
    <source>
        <dbReference type="SAM" id="Phobius"/>
    </source>
</evidence>
<dbReference type="InterPro" id="IPR005702">
    <property type="entry name" value="Wzc-like_C"/>
</dbReference>
<evidence type="ECO:0000256" key="6">
    <source>
        <dbReference type="ARBA" id="ARBA00022989"/>
    </source>
</evidence>
<dbReference type="Pfam" id="PF02706">
    <property type="entry name" value="Wzz"/>
    <property type="match status" value="1"/>
</dbReference>
<dbReference type="PANTHER" id="PTHR32309:SF13">
    <property type="entry name" value="FERRIC ENTEROBACTIN TRANSPORT PROTEIN FEPE"/>
    <property type="match status" value="1"/>
</dbReference>
<keyword evidence="2" id="KW-1003">Cell membrane</keyword>
<feature type="coiled-coil region" evidence="8">
    <location>
        <begin position="353"/>
        <end position="387"/>
    </location>
</feature>
<feature type="domain" description="Polysaccharide chain length determinant N-terminal" evidence="10">
    <location>
        <begin position="14"/>
        <end position="100"/>
    </location>
</feature>
<evidence type="ECO:0000256" key="8">
    <source>
        <dbReference type="SAM" id="Coils"/>
    </source>
</evidence>
<dbReference type="KEGG" id="kba:A0U89_04840"/>
<evidence type="ECO:0000259" key="10">
    <source>
        <dbReference type="Pfam" id="PF02706"/>
    </source>
</evidence>
<keyword evidence="6 9" id="KW-1133">Transmembrane helix</keyword>